<evidence type="ECO:0000313" key="2">
    <source>
        <dbReference type="EMBL" id="SFK10771.1"/>
    </source>
</evidence>
<protein>
    <submittedName>
        <fullName evidence="2">Uncharacterized protein</fullName>
    </submittedName>
</protein>
<dbReference type="AlphaFoldDB" id="A0A1I3WWI1"/>
<evidence type="ECO:0000313" key="1">
    <source>
        <dbReference type="EMBL" id="PHM38157.1"/>
    </source>
</evidence>
<dbReference type="Proteomes" id="UP000198919">
    <property type="component" value="Unassembled WGS sequence"/>
</dbReference>
<reference evidence="1 4" key="3">
    <citation type="journal article" date="2017" name="Nat. Microbiol.">
        <title>Natural product diversity associated with the nematode symbionts Photorhabdus and Xenorhabdus.</title>
        <authorList>
            <person name="Tobias N.J."/>
            <person name="Wolff H."/>
            <person name="Djahanschiri B."/>
            <person name="Grundmann F."/>
            <person name="Kronenwerth M."/>
            <person name="Shi Y.M."/>
            <person name="Simonyi S."/>
            <person name="Grun P."/>
            <person name="Shapiro-Ilan D."/>
            <person name="Pidot S.J."/>
            <person name="Stinear T.P."/>
            <person name="Ebersberger I."/>
            <person name="Bode H.B."/>
        </authorList>
    </citation>
    <scope>NUCLEOTIDE SEQUENCE [LARGE SCALE GENOMIC DNA]</scope>
    <source>
        <strain evidence="1 4">DSM 17908</strain>
    </source>
</reference>
<dbReference type="EMBL" id="FORG01000029">
    <property type="protein sequence ID" value="SFK10771.1"/>
    <property type="molecule type" value="Genomic_DNA"/>
</dbReference>
<dbReference type="Proteomes" id="UP000224607">
    <property type="component" value="Unassembled WGS sequence"/>
</dbReference>
<organism evidence="2 3">
    <name type="scientific">Xenorhabdus mauleonii</name>
    <dbReference type="NCBI Taxonomy" id="351675"/>
    <lineage>
        <taxon>Bacteria</taxon>
        <taxon>Pseudomonadati</taxon>
        <taxon>Pseudomonadota</taxon>
        <taxon>Gammaproteobacteria</taxon>
        <taxon>Enterobacterales</taxon>
        <taxon>Morganellaceae</taxon>
        <taxon>Xenorhabdus</taxon>
    </lineage>
</organism>
<gene>
    <name evidence="2" type="ORF">SAMN05421680_12928</name>
    <name evidence="1" type="ORF">Xmau_03542</name>
</gene>
<keyword evidence="4" id="KW-1185">Reference proteome</keyword>
<dbReference type="RefSeq" id="WP_092513868.1">
    <property type="nucleotide sequence ID" value="NZ_CAWNQB010000009.1"/>
</dbReference>
<proteinExistence type="predicted"/>
<dbReference type="STRING" id="351675.SAMN05421680_12928"/>
<sequence length="319" mass="35640">MSEKYKASQNITSNETSVRTIDEWVNELPVKAEELKKKFVAGAVPQERDFKVLIEAIYTALAAVGLDPDRASTGNGLKVDKMTNKLEVDTNSIQEKLTTDNNTGIDISSDNQISINTSKIQEKLTAVSNTGIDISSDNQISINTSKIQEKLTAVNNTGIDISSNNQISIDTKIIQKKLKSGNGINISDKNDTVSIKNNRLTGIMVLATLHGATHYSYYFGFFTLYTKVTSGIWRVYISTHMLESINNSTPPELLEYYDNKIISIDGENLNTNQYKSNGRMSMFLDIHISDTTDDISKKKLHIKINNNNQKIPIHKIIWD</sequence>
<dbReference type="EMBL" id="NITY01000017">
    <property type="protein sequence ID" value="PHM38157.1"/>
    <property type="molecule type" value="Genomic_DNA"/>
</dbReference>
<reference evidence="2" key="1">
    <citation type="submission" date="2016-10" db="EMBL/GenBank/DDBJ databases">
        <authorList>
            <person name="de Groot N.N."/>
        </authorList>
    </citation>
    <scope>NUCLEOTIDE SEQUENCE [LARGE SCALE GENOMIC DNA]</scope>
    <source>
        <strain evidence="2">DSM 17908</strain>
    </source>
</reference>
<evidence type="ECO:0000313" key="4">
    <source>
        <dbReference type="Proteomes" id="UP000224607"/>
    </source>
</evidence>
<name>A0A1I3WWI1_9GAMM</name>
<reference evidence="3" key="2">
    <citation type="submission" date="2016-10" db="EMBL/GenBank/DDBJ databases">
        <authorList>
            <person name="Varghese N."/>
            <person name="Submissions S."/>
        </authorList>
    </citation>
    <scope>NUCLEOTIDE SEQUENCE [LARGE SCALE GENOMIC DNA]</scope>
    <source>
        <strain evidence="3">DSM 17908</strain>
    </source>
</reference>
<accession>A0A1I3WWI1</accession>
<evidence type="ECO:0000313" key="3">
    <source>
        <dbReference type="Proteomes" id="UP000198919"/>
    </source>
</evidence>